<comment type="caution">
    <text evidence="2">The sequence shown here is derived from an EMBL/GenBank/DDBJ whole genome shotgun (WGS) entry which is preliminary data.</text>
</comment>
<reference evidence="2 3" key="1">
    <citation type="journal article" date="2021" name="Hortic Res">
        <title>The domestication of Cucurbita argyrosperma as revealed by the genome of its wild relative.</title>
        <authorList>
            <person name="Barrera-Redondo J."/>
            <person name="Sanchez-de la Vega G."/>
            <person name="Aguirre-Liguori J.A."/>
            <person name="Castellanos-Morales G."/>
            <person name="Gutierrez-Guerrero Y.T."/>
            <person name="Aguirre-Dugua X."/>
            <person name="Aguirre-Planter E."/>
            <person name="Tenaillon M.I."/>
            <person name="Lira-Saade R."/>
            <person name="Eguiarte L.E."/>
        </authorList>
    </citation>
    <scope>NUCLEOTIDE SEQUENCE [LARGE SCALE GENOMIC DNA]</scope>
    <source>
        <strain evidence="2">JBR-2021</strain>
    </source>
</reference>
<name>A0AAV6LY39_9ROSI</name>
<feature type="chain" id="PRO_5043327757" evidence="1">
    <location>
        <begin position="23"/>
        <end position="96"/>
    </location>
</feature>
<keyword evidence="1" id="KW-0732">Signal</keyword>
<keyword evidence="3" id="KW-1185">Reference proteome</keyword>
<organism evidence="2 3">
    <name type="scientific">Cucurbita argyrosperma subsp. sororia</name>
    <dbReference type="NCBI Taxonomy" id="37648"/>
    <lineage>
        <taxon>Eukaryota</taxon>
        <taxon>Viridiplantae</taxon>
        <taxon>Streptophyta</taxon>
        <taxon>Embryophyta</taxon>
        <taxon>Tracheophyta</taxon>
        <taxon>Spermatophyta</taxon>
        <taxon>Magnoliopsida</taxon>
        <taxon>eudicotyledons</taxon>
        <taxon>Gunneridae</taxon>
        <taxon>Pentapetalae</taxon>
        <taxon>rosids</taxon>
        <taxon>fabids</taxon>
        <taxon>Cucurbitales</taxon>
        <taxon>Cucurbitaceae</taxon>
        <taxon>Cucurbiteae</taxon>
        <taxon>Cucurbita</taxon>
    </lineage>
</organism>
<sequence>MARLPILIACVATLFLSSFTSSCSSCSSSSLVVSRKLLALEMPDMKVPPVSPGFSLPPPFSFFGPNTPSSSFPNIPSSFPNFPFFFPPTNPSPPPN</sequence>
<dbReference type="Proteomes" id="UP000685013">
    <property type="component" value="Chromosome 19"/>
</dbReference>
<accession>A0AAV6LY39</accession>
<evidence type="ECO:0000313" key="3">
    <source>
        <dbReference type="Proteomes" id="UP000685013"/>
    </source>
</evidence>
<evidence type="ECO:0000256" key="1">
    <source>
        <dbReference type="SAM" id="SignalP"/>
    </source>
</evidence>
<gene>
    <name evidence="2" type="ORF">SDJN03_28592</name>
</gene>
<evidence type="ECO:0000313" key="2">
    <source>
        <dbReference type="EMBL" id="KAG6571864.1"/>
    </source>
</evidence>
<dbReference type="PROSITE" id="PS51257">
    <property type="entry name" value="PROKAR_LIPOPROTEIN"/>
    <property type="match status" value="1"/>
</dbReference>
<protein>
    <submittedName>
        <fullName evidence="2">Uncharacterized protein</fullName>
    </submittedName>
</protein>
<proteinExistence type="predicted"/>
<dbReference type="AlphaFoldDB" id="A0AAV6LY39"/>
<feature type="signal peptide" evidence="1">
    <location>
        <begin position="1"/>
        <end position="22"/>
    </location>
</feature>
<dbReference type="EMBL" id="JAGKQH010000019">
    <property type="protein sequence ID" value="KAG6571864.1"/>
    <property type="molecule type" value="Genomic_DNA"/>
</dbReference>
<feature type="non-terminal residue" evidence="2">
    <location>
        <position position="1"/>
    </location>
</feature>